<reference evidence="3 4" key="1">
    <citation type="journal article" date="2019" name="Int. J. Syst. Evol. Microbiol.">
        <title>The Global Catalogue of Microorganisms (GCM) 10K type strain sequencing project: providing services to taxonomists for standard genome sequencing and annotation.</title>
        <authorList>
            <consortium name="The Broad Institute Genomics Platform"/>
            <consortium name="The Broad Institute Genome Sequencing Center for Infectious Disease"/>
            <person name="Wu L."/>
            <person name="Ma J."/>
        </authorList>
    </citation>
    <scope>NUCLEOTIDE SEQUENCE [LARGE SCALE GENOMIC DNA]</scope>
    <source>
        <strain evidence="3 4">JCM 4316</strain>
    </source>
</reference>
<sequence length="213" mass="21820">MIRVKSLMQQANPVPDTTPDQASDPASHTTPDTPAASARWGVRRAGLALGGLAALAAAVVAVPAVFGPRGKGPGGDPAPPPAADEPYYTTTADLERSADLIVRARLDATRETEEDGIQETVATVSVAAIARGETPDRTLRVSYPAPGSGQPDGPGLTVSHEYVLLLDRTDDGGYTLVNTDQGYYGVDAGHAEAGPDNDVALSGGVLAALGLKR</sequence>
<proteinExistence type="predicted"/>
<feature type="transmembrane region" description="Helical" evidence="2">
    <location>
        <begin position="47"/>
        <end position="66"/>
    </location>
</feature>
<organism evidence="3 4">
    <name type="scientific">Streptomyces cuspidosporus</name>
    <dbReference type="NCBI Taxonomy" id="66882"/>
    <lineage>
        <taxon>Bacteria</taxon>
        <taxon>Bacillati</taxon>
        <taxon>Actinomycetota</taxon>
        <taxon>Actinomycetes</taxon>
        <taxon>Kitasatosporales</taxon>
        <taxon>Streptomycetaceae</taxon>
        <taxon>Streptomyces</taxon>
    </lineage>
</organism>
<keyword evidence="4" id="KW-1185">Reference proteome</keyword>
<name>A0ABN3G1W7_9ACTN</name>
<comment type="caution">
    <text evidence="3">The sequence shown here is derived from an EMBL/GenBank/DDBJ whole genome shotgun (WGS) entry which is preliminary data.</text>
</comment>
<keyword evidence="2" id="KW-0812">Transmembrane</keyword>
<evidence type="ECO:0000256" key="2">
    <source>
        <dbReference type="SAM" id="Phobius"/>
    </source>
</evidence>
<evidence type="ECO:0000313" key="3">
    <source>
        <dbReference type="EMBL" id="GAA2342442.1"/>
    </source>
</evidence>
<evidence type="ECO:0000256" key="1">
    <source>
        <dbReference type="SAM" id="MobiDB-lite"/>
    </source>
</evidence>
<keyword evidence="2" id="KW-1133">Transmembrane helix</keyword>
<accession>A0ABN3G1W7</accession>
<feature type="region of interest" description="Disordered" evidence="1">
    <location>
        <begin position="1"/>
        <end position="38"/>
    </location>
</feature>
<dbReference type="EMBL" id="BAAASD010000010">
    <property type="protein sequence ID" value="GAA2342442.1"/>
    <property type="molecule type" value="Genomic_DNA"/>
</dbReference>
<dbReference type="Proteomes" id="UP001500253">
    <property type="component" value="Unassembled WGS sequence"/>
</dbReference>
<dbReference type="RefSeq" id="WP_346174938.1">
    <property type="nucleotide sequence ID" value="NZ_BAAASD010000010.1"/>
</dbReference>
<protein>
    <submittedName>
        <fullName evidence="3">Uncharacterized protein</fullName>
    </submittedName>
</protein>
<gene>
    <name evidence="3" type="ORF">GCM10010246_29670</name>
</gene>
<evidence type="ECO:0000313" key="4">
    <source>
        <dbReference type="Proteomes" id="UP001500253"/>
    </source>
</evidence>
<keyword evidence="2" id="KW-0472">Membrane</keyword>
<feature type="compositionally biased region" description="Polar residues" evidence="1">
    <location>
        <begin position="18"/>
        <end position="32"/>
    </location>
</feature>